<dbReference type="InterPro" id="IPR043128">
    <property type="entry name" value="Rev_trsase/Diguanyl_cyclase"/>
</dbReference>
<name>A0A9D4HTL9_DREPO</name>
<organism evidence="1 2">
    <name type="scientific">Dreissena polymorpha</name>
    <name type="common">Zebra mussel</name>
    <name type="synonym">Mytilus polymorpha</name>
    <dbReference type="NCBI Taxonomy" id="45954"/>
    <lineage>
        <taxon>Eukaryota</taxon>
        <taxon>Metazoa</taxon>
        <taxon>Spiralia</taxon>
        <taxon>Lophotrochozoa</taxon>
        <taxon>Mollusca</taxon>
        <taxon>Bivalvia</taxon>
        <taxon>Autobranchia</taxon>
        <taxon>Heteroconchia</taxon>
        <taxon>Euheterodonta</taxon>
        <taxon>Imparidentia</taxon>
        <taxon>Neoheterodontei</taxon>
        <taxon>Myida</taxon>
        <taxon>Dreissenoidea</taxon>
        <taxon>Dreissenidae</taxon>
        <taxon>Dreissena</taxon>
    </lineage>
</organism>
<evidence type="ECO:0000313" key="2">
    <source>
        <dbReference type="Proteomes" id="UP000828390"/>
    </source>
</evidence>
<dbReference type="Proteomes" id="UP000828390">
    <property type="component" value="Unassembled WGS sequence"/>
</dbReference>
<sequence>MGSYYRRFVKDCASKVKPMTELTKKDKKFKWDDRYQQSFEELKRDQPRNHGVPNERWRRISTRCRCQ</sequence>
<keyword evidence="2" id="KW-1185">Reference proteome</keyword>
<proteinExistence type="predicted"/>
<evidence type="ECO:0000313" key="1">
    <source>
        <dbReference type="EMBL" id="KAH3730869.1"/>
    </source>
</evidence>
<dbReference type="InterPro" id="IPR043502">
    <property type="entry name" value="DNA/RNA_pol_sf"/>
</dbReference>
<reference evidence="1" key="1">
    <citation type="journal article" date="2019" name="bioRxiv">
        <title>The Genome of the Zebra Mussel, Dreissena polymorpha: A Resource for Invasive Species Research.</title>
        <authorList>
            <person name="McCartney M.A."/>
            <person name="Auch B."/>
            <person name="Kono T."/>
            <person name="Mallez S."/>
            <person name="Zhang Y."/>
            <person name="Obille A."/>
            <person name="Becker A."/>
            <person name="Abrahante J.E."/>
            <person name="Garbe J."/>
            <person name="Badalamenti J.P."/>
            <person name="Herman A."/>
            <person name="Mangelson H."/>
            <person name="Liachko I."/>
            <person name="Sullivan S."/>
            <person name="Sone E.D."/>
            <person name="Koren S."/>
            <person name="Silverstein K.A.T."/>
            <person name="Beckman K.B."/>
            <person name="Gohl D.M."/>
        </authorList>
    </citation>
    <scope>NUCLEOTIDE SEQUENCE</scope>
    <source>
        <strain evidence="1">Duluth1</strain>
        <tissue evidence="1">Whole animal</tissue>
    </source>
</reference>
<protein>
    <submittedName>
        <fullName evidence="1">Uncharacterized protein</fullName>
    </submittedName>
</protein>
<dbReference type="EMBL" id="JAIWYP010000012">
    <property type="protein sequence ID" value="KAH3730869.1"/>
    <property type="molecule type" value="Genomic_DNA"/>
</dbReference>
<accession>A0A9D4HTL9</accession>
<dbReference type="Gene3D" id="3.30.70.270">
    <property type="match status" value="1"/>
</dbReference>
<dbReference type="AlphaFoldDB" id="A0A9D4HTL9"/>
<reference evidence="1" key="2">
    <citation type="submission" date="2020-11" db="EMBL/GenBank/DDBJ databases">
        <authorList>
            <person name="McCartney M.A."/>
            <person name="Auch B."/>
            <person name="Kono T."/>
            <person name="Mallez S."/>
            <person name="Becker A."/>
            <person name="Gohl D.M."/>
            <person name="Silverstein K.A.T."/>
            <person name="Koren S."/>
            <person name="Bechman K.B."/>
            <person name="Herman A."/>
            <person name="Abrahante J.E."/>
            <person name="Garbe J."/>
        </authorList>
    </citation>
    <scope>NUCLEOTIDE SEQUENCE</scope>
    <source>
        <strain evidence="1">Duluth1</strain>
        <tissue evidence="1">Whole animal</tissue>
    </source>
</reference>
<comment type="caution">
    <text evidence="1">The sequence shown here is derived from an EMBL/GenBank/DDBJ whole genome shotgun (WGS) entry which is preliminary data.</text>
</comment>
<dbReference type="SUPFAM" id="SSF56672">
    <property type="entry name" value="DNA/RNA polymerases"/>
    <property type="match status" value="1"/>
</dbReference>
<gene>
    <name evidence="1" type="ORF">DPMN_056867</name>
</gene>